<evidence type="ECO:0000256" key="1">
    <source>
        <dbReference type="ARBA" id="ARBA00004752"/>
    </source>
</evidence>
<feature type="active site" description="Nucleophile" evidence="6">
    <location>
        <position position="486"/>
    </location>
</feature>
<comment type="pathway">
    <text evidence="1 6">Cell wall biogenesis; peptidoglycan biosynthesis.</text>
</comment>
<keyword evidence="5 6" id="KW-0961">Cell wall biogenesis/degradation</keyword>
<dbReference type="PROSITE" id="PS52029">
    <property type="entry name" value="LD_TPASE"/>
    <property type="match status" value="1"/>
</dbReference>
<evidence type="ECO:0000256" key="4">
    <source>
        <dbReference type="ARBA" id="ARBA00022984"/>
    </source>
</evidence>
<comment type="caution">
    <text evidence="10">The sequence shown here is derived from an EMBL/GenBank/DDBJ whole genome shotgun (WGS) entry which is preliminary data.</text>
</comment>
<dbReference type="InterPro" id="IPR050979">
    <property type="entry name" value="LD-transpeptidase"/>
</dbReference>
<evidence type="ECO:0000313" key="10">
    <source>
        <dbReference type="EMBL" id="GAA4179107.1"/>
    </source>
</evidence>
<dbReference type="EMBL" id="BAABBW010000005">
    <property type="protein sequence ID" value="GAA4179107.1"/>
    <property type="molecule type" value="Genomic_DNA"/>
</dbReference>
<dbReference type="Pfam" id="PF12229">
    <property type="entry name" value="PG_binding_4"/>
    <property type="match status" value="1"/>
</dbReference>
<dbReference type="SUPFAM" id="SSF141523">
    <property type="entry name" value="L,D-transpeptidase catalytic domain-like"/>
    <property type="match status" value="1"/>
</dbReference>
<dbReference type="InterPro" id="IPR038063">
    <property type="entry name" value="Transpep_catalytic_dom"/>
</dbReference>
<reference evidence="11" key="1">
    <citation type="journal article" date="2019" name="Int. J. Syst. Evol. Microbiol.">
        <title>The Global Catalogue of Microorganisms (GCM) 10K type strain sequencing project: providing services to taxonomists for standard genome sequencing and annotation.</title>
        <authorList>
            <consortium name="The Broad Institute Genomics Platform"/>
            <consortium name="The Broad Institute Genome Sequencing Center for Infectious Disease"/>
            <person name="Wu L."/>
            <person name="Ma J."/>
        </authorList>
    </citation>
    <scope>NUCLEOTIDE SEQUENCE [LARGE SCALE GENOMIC DNA]</scope>
    <source>
        <strain evidence="11">JCM 17591</strain>
    </source>
</reference>
<dbReference type="InterPro" id="IPR005490">
    <property type="entry name" value="LD_TPept_cat_dom"/>
</dbReference>
<keyword evidence="11" id="KW-1185">Reference proteome</keyword>
<dbReference type="InterPro" id="IPR022029">
    <property type="entry name" value="YoaR-like_PG-bd"/>
</dbReference>
<organism evidence="10 11">
    <name type="scientific">Gryllotalpicola koreensis</name>
    <dbReference type="NCBI Taxonomy" id="993086"/>
    <lineage>
        <taxon>Bacteria</taxon>
        <taxon>Bacillati</taxon>
        <taxon>Actinomycetota</taxon>
        <taxon>Actinomycetes</taxon>
        <taxon>Micrococcales</taxon>
        <taxon>Microbacteriaceae</taxon>
        <taxon>Gryllotalpicola</taxon>
    </lineage>
</organism>
<evidence type="ECO:0000256" key="5">
    <source>
        <dbReference type="ARBA" id="ARBA00023316"/>
    </source>
</evidence>
<feature type="region of interest" description="Disordered" evidence="7">
    <location>
        <begin position="1"/>
        <end position="33"/>
    </location>
</feature>
<name>A0ABP8A700_9MICO</name>
<dbReference type="RefSeq" id="WP_344756035.1">
    <property type="nucleotide sequence ID" value="NZ_BAABBW010000005.1"/>
</dbReference>
<dbReference type="Proteomes" id="UP001501079">
    <property type="component" value="Unassembled WGS sequence"/>
</dbReference>
<keyword evidence="3 6" id="KW-0133">Cell shape</keyword>
<dbReference type="CDD" id="cd16913">
    <property type="entry name" value="YkuD_like"/>
    <property type="match status" value="1"/>
</dbReference>
<keyword evidence="8" id="KW-0472">Membrane</keyword>
<keyword evidence="4 6" id="KW-0573">Peptidoglycan synthesis</keyword>
<gene>
    <name evidence="10" type="ORF">GCM10022287_30860</name>
</gene>
<proteinExistence type="predicted"/>
<dbReference type="Pfam" id="PF03734">
    <property type="entry name" value="YkuD"/>
    <property type="match status" value="1"/>
</dbReference>
<dbReference type="Gene3D" id="2.40.440.10">
    <property type="entry name" value="L,D-transpeptidase catalytic domain-like"/>
    <property type="match status" value="1"/>
</dbReference>
<accession>A0ABP8A700</accession>
<evidence type="ECO:0000256" key="7">
    <source>
        <dbReference type="SAM" id="MobiDB-lite"/>
    </source>
</evidence>
<keyword evidence="8" id="KW-0812">Transmembrane</keyword>
<keyword evidence="8" id="KW-1133">Transmembrane helix</keyword>
<keyword evidence="2" id="KW-0808">Transferase</keyword>
<evidence type="ECO:0000256" key="2">
    <source>
        <dbReference type="ARBA" id="ARBA00022679"/>
    </source>
</evidence>
<feature type="domain" description="L,D-TPase catalytic" evidence="9">
    <location>
        <begin position="382"/>
        <end position="510"/>
    </location>
</feature>
<sequence length="511" mass="52920">MTDKATTAGLVLDDGPAPTAVLDPAPGGAPQPTWVETEREPRKKHLGLWLGIPGAVVVAAAVVASLVLIAPGVTVSGAPVGFITAGNAQQAITDRLDSAQIHVGSATLTAKQLGATIDAKKLASQAFGDHPLWKVTAWNPKAVEGTVTIDPDVALPALRRAAPELFTPATQAGVVFDAASGKFTTTPSKPGRGVDVNALAKSISAALASDSSTASALAGGQGVAASSGVSITVEPKQTTVDAAATTAKAQAFADKLNQQADSAGFYLQDQLAEAVPLATVASWMTVKADPTTGDFTVTPNQSAIDSVVAGLPAKINKQAQNETDVINSAGKVLRVVQKGQDGFGLASTDGVATQIASSIKGGDLKIALQGQVVKYTTTTSFRRIEVDKSAGATYLYEGPKSGQEKLVATYPIAIGTGGVHETRDGHFTIYAQLPIQNMGNCDGTAPQYDYCTKNVPWISYFDGDQGFHGTYWHNDFGPGARKSHGCVNMRIPDALALYKFAQVGTEVWVHD</sequence>
<feature type="active site" description="Proton donor/acceptor" evidence="6">
    <location>
        <position position="468"/>
    </location>
</feature>
<evidence type="ECO:0000313" key="11">
    <source>
        <dbReference type="Proteomes" id="UP001501079"/>
    </source>
</evidence>
<evidence type="ECO:0000256" key="8">
    <source>
        <dbReference type="SAM" id="Phobius"/>
    </source>
</evidence>
<dbReference type="PANTHER" id="PTHR30582">
    <property type="entry name" value="L,D-TRANSPEPTIDASE"/>
    <property type="match status" value="1"/>
</dbReference>
<evidence type="ECO:0000256" key="6">
    <source>
        <dbReference type="PROSITE-ProRule" id="PRU01373"/>
    </source>
</evidence>
<dbReference type="PANTHER" id="PTHR30582:SF2">
    <property type="entry name" value="L,D-TRANSPEPTIDASE YCIB-RELATED"/>
    <property type="match status" value="1"/>
</dbReference>
<feature type="transmembrane region" description="Helical" evidence="8">
    <location>
        <begin position="46"/>
        <end position="70"/>
    </location>
</feature>
<protein>
    <recommendedName>
        <fullName evidence="9">L,D-TPase catalytic domain-containing protein</fullName>
    </recommendedName>
</protein>
<evidence type="ECO:0000259" key="9">
    <source>
        <dbReference type="PROSITE" id="PS52029"/>
    </source>
</evidence>
<evidence type="ECO:0000256" key="3">
    <source>
        <dbReference type="ARBA" id="ARBA00022960"/>
    </source>
</evidence>